<dbReference type="CDD" id="cd06558">
    <property type="entry name" value="crotonase-like"/>
    <property type="match status" value="1"/>
</dbReference>
<dbReference type="InterPro" id="IPR029045">
    <property type="entry name" value="ClpP/crotonase-like_dom_sf"/>
</dbReference>
<dbReference type="InterPro" id="IPR014748">
    <property type="entry name" value="Enoyl-CoA_hydra_C"/>
</dbReference>
<evidence type="ECO:0000313" key="7">
    <source>
        <dbReference type="Proteomes" id="UP001143349"/>
    </source>
</evidence>
<dbReference type="InterPro" id="IPR013785">
    <property type="entry name" value="Aldolase_TIM"/>
</dbReference>
<dbReference type="InterPro" id="IPR004136">
    <property type="entry name" value="NMO"/>
</dbReference>
<comment type="similarity">
    <text evidence="1 5">Belongs to the enoyl-CoA hydratase/isomerase family.</text>
</comment>
<dbReference type="CDD" id="cd04730">
    <property type="entry name" value="NPD_like"/>
    <property type="match status" value="1"/>
</dbReference>
<dbReference type="NCBIfam" id="NF005700">
    <property type="entry name" value="PRK07511.1"/>
    <property type="match status" value="1"/>
</dbReference>
<evidence type="ECO:0000256" key="5">
    <source>
        <dbReference type="RuleBase" id="RU003707"/>
    </source>
</evidence>
<reference evidence="6" key="1">
    <citation type="journal article" date="2014" name="Int. J. Syst. Evol. Microbiol.">
        <title>Complete genome sequence of Corynebacterium casei LMG S-19264T (=DSM 44701T), isolated from a smear-ripened cheese.</title>
        <authorList>
            <consortium name="US DOE Joint Genome Institute (JGI-PGF)"/>
            <person name="Walter F."/>
            <person name="Albersmeier A."/>
            <person name="Kalinowski J."/>
            <person name="Ruckert C."/>
        </authorList>
    </citation>
    <scope>NUCLEOTIDE SEQUENCE</scope>
    <source>
        <strain evidence="6">VKM B-2222</strain>
    </source>
</reference>
<dbReference type="NCBIfam" id="NF046063">
    <property type="entry name" value="oxepin_alt"/>
    <property type="match status" value="1"/>
</dbReference>
<sequence>MNSAARQPVLSACHGATLVLTLNVPEKRNVLGPAIYDGLNAGLDLALADAGIANIVLQGAGGFFCAGGDLNQLATRAALPPAERAARIELLHRLVRRIRSCPKPVIAAIEGGAAGAGASIALAADLIVAAEDSYMSMAYVKAGLVPDGGGTASLLRALPPQAAAELALLGGRFPARRLAELGVINRLVPAGQALQAALGLASELAQGARGAQSAILALLDGASDQGFDDQLEAEKAAMAHALGSPEAAEGISAFRERRLPVFPTVPSYPSAPLPEFDTPVTRLFGTRLPIVAGGLMWLANAEYVAAAAQAGIIGFITAASFPDPQALRDEIRRCRELAGDLPFGVNISMLPKLVDSDRTAGVFRLVAEEGVRFIETSGRSPAAYLPITRAAGIRVLHKVASLRHAVKAQEIGVDAVTIVGAECGGHPGLDLIGSFVNAGLAGARLDIPWLIGGGVGTGAQVAAILAMGGAGAVVGTRFLVADEIWAHDAYKQALIRATENDTALGMHTIRNTVRALANDTMRELHELETTRPDGTIDDLMPLISGIIGRRAYETGDVSRGVLSVGQSLGAVHRTEPLADIVAQMRLELLAALDRVASLNPKGSGR</sequence>
<dbReference type="PANTHER" id="PTHR32332">
    <property type="entry name" value="2-NITROPROPANE DIOXYGENASE"/>
    <property type="match status" value="1"/>
</dbReference>
<proteinExistence type="inferred from homology"/>
<dbReference type="SUPFAM" id="SSF52096">
    <property type="entry name" value="ClpP/crotonase"/>
    <property type="match status" value="1"/>
</dbReference>
<gene>
    <name evidence="6" type="ORF">GCM10017635_19230</name>
</gene>
<evidence type="ECO:0000256" key="4">
    <source>
        <dbReference type="ARBA" id="ARBA00023002"/>
    </source>
</evidence>
<dbReference type="SUPFAM" id="SSF51412">
    <property type="entry name" value="Inosine monophosphate dehydrogenase (IMPDH)"/>
    <property type="match status" value="1"/>
</dbReference>
<evidence type="ECO:0000313" key="6">
    <source>
        <dbReference type="EMBL" id="GLK64452.1"/>
    </source>
</evidence>
<organism evidence="6 7">
    <name type="scientific">Paracoccus kondratievae</name>
    <dbReference type="NCBI Taxonomy" id="135740"/>
    <lineage>
        <taxon>Bacteria</taxon>
        <taxon>Pseudomonadati</taxon>
        <taxon>Pseudomonadota</taxon>
        <taxon>Alphaproteobacteria</taxon>
        <taxon>Rhodobacterales</taxon>
        <taxon>Paracoccaceae</taxon>
        <taxon>Paracoccus</taxon>
    </lineage>
</organism>
<evidence type="ECO:0000256" key="3">
    <source>
        <dbReference type="ARBA" id="ARBA00022643"/>
    </source>
</evidence>
<dbReference type="Gene3D" id="1.10.12.10">
    <property type="entry name" value="Lyase 2-enoyl-coa Hydratase, Chain A, domain 2"/>
    <property type="match status" value="1"/>
</dbReference>
<dbReference type="Gene3D" id="3.20.20.70">
    <property type="entry name" value="Aldolase class I"/>
    <property type="match status" value="1"/>
</dbReference>
<keyword evidence="7" id="KW-1185">Reference proteome</keyword>
<dbReference type="PROSITE" id="PS00166">
    <property type="entry name" value="ENOYL_COA_HYDRATASE"/>
    <property type="match status" value="1"/>
</dbReference>
<dbReference type="Proteomes" id="UP001143349">
    <property type="component" value="Unassembled WGS sequence"/>
</dbReference>
<name>A0AAD3NYU4_9RHOB</name>
<dbReference type="GO" id="GO:0018580">
    <property type="term" value="F:nitronate monooxygenase activity"/>
    <property type="evidence" value="ECO:0007669"/>
    <property type="project" value="InterPro"/>
</dbReference>
<keyword evidence="3" id="KW-0288">FMN</keyword>
<evidence type="ECO:0008006" key="8">
    <source>
        <dbReference type="Google" id="ProtNLM"/>
    </source>
</evidence>
<dbReference type="InterPro" id="IPR018376">
    <property type="entry name" value="Enoyl-CoA_hyd/isom_CS"/>
</dbReference>
<dbReference type="AlphaFoldDB" id="A0AAD3NYU4"/>
<keyword evidence="4" id="KW-0560">Oxidoreductase</keyword>
<keyword evidence="2" id="KW-0285">Flavoprotein</keyword>
<dbReference type="Pfam" id="PF00378">
    <property type="entry name" value="ECH_1"/>
    <property type="match status" value="1"/>
</dbReference>
<dbReference type="PANTHER" id="PTHR32332:SF20">
    <property type="entry name" value="2-NITROPROPANE DIOXYGENASE-LIKE PROTEIN"/>
    <property type="match status" value="1"/>
</dbReference>
<accession>A0AAD3NYU4</accession>
<protein>
    <recommendedName>
        <fullName evidence="8">Nitronate monooxygenase</fullName>
    </recommendedName>
</protein>
<dbReference type="Gene3D" id="3.90.226.10">
    <property type="entry name" value="2-enoyl-CoA Hydratase, Chain A, domain 1"/>
    <property type="match status" value="1"/>
</dbReference>
<comment type="caution">
    <text evidence="6">The sequence shown here is derived from an EMBL/GenBank/DDBJ whole genome shotgun (WGS) entry which is preliminary data.</text>
</comment>
<dbReference type="EMBL" id="BSFH01000028">
    <property type="protein sequence ID" value="GLK64452.1"/>
    <property type="molecule type" value="Genomic_DNA"/>
</dbReference>
<evidence type="ECO:0000256" key="2">
    <source>
        <dbReference type="ARBA" id="ARBA00022630"/>
    </source>
</evidence>
<dbReference type="RefSeq" id="WP_271179706.1">
    <property type="nucleotide sequence ID" value="NZ_BSFH01000028.1"/>
</dbReference>
<dbReference type="InterPro" id="IPR001753">
    <property type="entry name" value="Enoyl-CoA_hydra/iso"/>
</dbReference>
<reference evidence="6" key="2">
    <citation type="submission" date="2023-01" db="EMBL/GenBank/DDBJ databases">
        <authorList>
            <person name="Sun Q."/>
            <person name="Evtushenko L."/>
        </authorList>
    </citation>
    <scope>NUCLEOTIDE SEQUENCE</scope>
    <source>
        <strain evidence="6">VKM B-2222</strain>
    </source>
</reference>
<evidence type="ECO:0000256" key="1">
    <source>
        <dbReference type="ARBA" id="ARBA00005254"/>
    </source>
</evidence>
<dbReference type="Pfam" id="PF03060">
    <property type="entry name" value="NMO"/>
    <property type="match status" value="1"/>
</dbReference>